<keyword evidence="3" id="KW-1185">Reference proteome</keyword>
<proteinExistence type="predicted"/>
<organism evidence="2 3">
    <name type="scientific">Byssothecium circinans</name>
    <dbReference type="NCBI Taxonomy" id="147558"/>
    <lineage>
        <taxon>Eukaryota</taxon>
        <taxon>Fungi</taxon>
        <taxon>Dikarya</taxon>
        <taxon>Ascomycota</taxon>
        <taxon>Pezizomycotina</taxon>
        <taxon>Dothideomycetes</taxon>
        <taxon>Pleosporomycetidae</taxon>
        <taxon>Pleosporales</taxon>
        <taxon>Massarineae</taxon>
        <taxon>Massarinaceae</taxon>
        <taxon>Byssothecium</taxon>
    </lineage>
</organism>
<name>A0A6A5UBI7_9PLEO</name>
<evidence type="ECO:0000313" key="2">
    <source>
        <dbReference type="EMBL" id="KAF1962074.1"/>
    </source>
</evidence>
<dbReference type="Proteomes" id="UP000800035">
    <property type="component" value="Unassembled WGS sequence"/>
</dbReference>
<evidence type="ECO:0000256" key="1">
    <source>
        <dbReference type="SAM" id="SignalP"/>
    </source>
</evidence>
<reference evidence="2" key="1">
    <citation type="journal article" date="2020" name="Stud. Mycol.">
        <title>101 Dothideomycetes genomes: a test case for predicting lifestyles and emergence of pathogens.</title>
        <authorList>
            <person name="Haridas S."/>
            <person name="Albert R."/>
            <person name="Binder M."/>
            <person name="Bloem J."/>
            <person name="Labutti K."/>
            <person name="Salamov A."/>
            <person name="Andreopoulos B."/>
            <person name="Baker S."/>
            <person name="Barry K."/>
            <person name="Bills G."/>
            <person name="Bluhm B."/>
            <person name="Cannon C."/>
            <person name="Castanera R."/>
            <person name="Culley D."/>
            <person name="Daum C."/>
            <person name="Ezra D."/>
            <person name="Gonzalez J."/>
            <person name="Henrissat B."/>
            <person name="Kuo A."/>
            <person name="Liang C."/>
            <person name="Lipzen A."/>
            <person name="Lutzoni F."/>
            <person name="Magnuson J."/>
            <person name="Mondo S."/>
            <person name="Nolan M."/>
            <person name="Ohm R."/>
            <person name="Pangilinan J."/>
            <person name="Park H.-J."/>
            <person name="Ramirez L."/>
            <person name="Alfaro M."/>
            <person name="Sun H."/>
            <person name="Tritt A."/>
            <person name="Yoshinaga Y."/>
            <person name="Zwiers L.-H."/>
            <person name="Turgeon B."/>
            <person name="Goodwin S."/>
            <person name="Spatafora J."/>
            <person name="Crous P."/>
            <person name="Grigoriev I."/>
        </authorList>
    </citation>
    <scope>NUCLEOTIDE SEQUENCE</scope>
    <source>
        <strain evidence="2">CBS 675.92</strain>
    </source>
</reference>
<keyword evidence="1" id="KW-0732">Signal</keyword>
<evidence type="ECO:0008006" key="4">
    <source>
        <dbReference type="Google" id="ProtNLM"/>
    </source>
</evidence>
<feature type="signal peptide" evidence="1">
    <location>
        <begin position="1"/>
        <end position="22"/>
    </location>
</feature>
<protein>
    <recommendedName>
        <fullName evidence="4">Secreted protein</fullName>
    </recommendedName>
</protein>
<feature type="chain" id="PRO_5025625332" description="Secreted protein" evidence="1">
    <location>
        <begin position="23"/>
        <end position="119"/>
    </location>
</feature>
<sequence>MHARGGALFMCLFSFFLWGYRGSTPTSTQTIFSLSSAVFRLMPAPPMESDCVCPALALKLQEQPPIILPINAYTVCRWTHTTDGGREAKLSWKAREMRADGVGAYMESSFSSYIDRDRY</sequence>
<accession>A0A6A5UBI7</accession>
<gene>
    <name evidence="2" type="ORF">CC80DRAFT_153713</name>
</gene>
<dbReference type="EMBL" id="ML976979">
    <property type="protein sequence ID" value="KAF1962074.1"/>
    <property type="molecule type" value="Genomic_DNA"/>
</dbReference>
<dbReference type="AlphaFoldDB" id="A0A6A5UBI7"/>
<evidence type="ECO:0000313" key="3">
    <source>
        <dbReference type="Proteomes" id="UP000800035"/>
    </source>
</evidence>